<keyword evidence="2" id="KW-1185">Reference proteome</keyword>
<dbReference type="Proteomes" id="UP000313359">
    <property type="component" value="Unassembled WGS sequence"/>
</dbReference>
<organism evidence="1 2">
    <name type="scientific">Lentinus tigrinus ALCF2SS1-6</name>
    <dbReference type="NCBI Taxonomy" id="1328759"/>
    <lineage>
        <taxon>Eukaryota</taxon>
        <taxon>Fungi</taxon>
        <taxon>Dikarya</taxon>
        <taxon>Basidiomycota</taxon>
        <taxon>Agaricomycotina</taxon>
        <taxon>Agaricomycetes</taxon>
        <taxon>Polyporales</taxon>
        <taxon>Polyporaceae</taxon>
        <taxon>Lentinus</taxon>
    </lineage>
</organism>
<proteinExistence type="predicted"/>
<sequence length="84" mass="9265">MLPAFRFPQDAKPQTELFRVKWDSYDFDFGPVWNADRHVYPRGVLFAPSPASNSSIARSVSGPHSLDTNCATSATSHLGCAPRL</sequence>
<protein>
    <submittedName>
        <fullName evidence="1">Uncharacterized protein</fullName>
    </submittedName>
</protein>
<accession>A0A5C2SMG7</accession>
<reference evidence="1" key="1">
    <citation type="journal article" date="2018" name="Genome Biol. Evol.">
        <title>Genomics and development of Lentinus tigrinus, a white-rot wood-decaying mushroom with dimorphic fruiting bodies.</title>
        <authorList>
            <person name="Wu B."/>
            <person name="Xu Z."/>
            <person name="Knudson A."/>
            <person name="Carlson A."/>
            <person name="Chen N."/>
            <person name="Kovaka S."/>
            <person name="LaButti K."/>
            <person name="Lipzen A."/>
            <person name="Pennachio C."/>
            <person name="Riley R."/>
            <person name="Schakwitz W."/>
            <person name="Umezawa K."/>
            <person name="Ohm R.A."/>
            <person name="Grigoriev I.V."/>
            <person name="Nagy L.G."/>
            <person name="Gibbons J."/>
            <person name="Hibbett D."/>
        </authorList>
    </citation>
    <scope>NUCLEOTIDE SEQUENCE [LARGE SCALE GENOMIC DNA]</scope>
    <source>
        <strain evidence="1">ALCF2SS1-6</strain>
    </source>
</reference>
<dbReference type="AlphaFoldDB" id="A0A5C2SMG7"/>
<evidence type="ECO:0000313" key="2">
    <source>
        <dbReference type="Proteomes" id="UP000313359"/>
    </source>
</evidence>
<dbReference type="EMBL" id="ML122254">
    <property type="protein sequence ID" value="RPD64498.1"/>
    <property type="molecule type" value="Genomic_DNA"/>
</dbReference>
<gene>
    <name evidence="1" type="ORF">L227DRAFT_330613</name>
</gene>
<name>A0A5C2SMG7_9APHY</name>
<evidence type="ECO:0000313" key="1">
    <source>
        <dbReference type="EMBL" id="RPD64498.1"/>
    </source>
</evidence>